<name>A0ABU4GMY9_9CLOT</name>
<organism evidence="3 4">
    <name type="scientific">Clostridium boliviensis</name>
    <dbReference type="NCBI Taxonomy" id="318465"/>
    <lineage>
        <taxon>Bacteria</taxon>
        <taxon>Bacillati</taxon>
        <taxon>Bacillota</taxon>
        <taxon>Clostridia</taxon>
        <taxon>Eubacteriales</taxon>
        <taxon>Clostridiaceae</taxon>
        <taxon>Clostridium</taxon>
    </lineage>
</organism>
<keyword evidence="1" id="KW-1133">Transmembrane helix</keyword>
<accession>A0ABU4GMY9</accession>
<evidence type="ECO:0000313" key="3">
    <source>
        <dbReference type="EMBL" id="MDW2798986.1"/>
    </source>
</evidence>
<reference evidence="3 4" key="1">
    <citation type="submission" date="2023-10" db="EMBL/GenBank/DDBJ databases">
        <title>A novel Glycoside Hydrolase 43-Like Enzyme from Clostrdium boliviensis is an Endo-xylanase, and a Candidate for Xylooligosaccharides Production from Different Xylan Substrates.</title>
        <authorList>
            <person name="Alvarez M.T."/>
            <person name="Rocabado-Villegas L.R."/>
            <person name="Salas-Veizaga D.M."/>
            <person name="Linares-Pasten J.A."/>
            <person name="Gudmundsdottir E.E."/>
            <person name="Hreggvidsson G.O."/>
            <person name="Adlercreutz P."/>
            <person name="Nordberg Karlsson E."/>
        </authorList>
    </citation>
    <scope>NUCLEOTIDE SEQUENCE [LARGE SCALE GENOMIC DNA]</scope>
    <source>
        <strain evidence="3 4">E-1</strain>
    </source>
</reference>
<feature type="domain" description="DUF1468" evidence="2">
    <location>
        <begin position="14"/>
        <end position="152"/>
    </location>
</feature>
<dbReference type="EMBL" id="JAWONS010000240">
    <property type="protein sequence ID" value="MDW2798986.1"/>
    <property type="molecule type" value="Genomic_DNA"/>
</dbReference>
<feature type="transmembrane region" description="Helical" evidence="1">
    <location>
        <begin position="99"/>
        <end position="116"/>
    </location>
</feature>
<protein>
    <submittedName>
        <fullName evidence="3">Tripartite tricarboxylate transporter TctB family protein</fullName>
    </submittedName>
</protein>
<feature type="transmembrane region" description="Helical" evidence="1">
    <location>
        <begin position="75"/>
        <end position="93"/>
    </location>
</feature>
<keyword evidence="4" id="KW-1185">Reference proteome</keyword>
<evidence type="ECO:0000313" key="4">
    <source>
        <dbReference type="Proteomes" id="UP001276854"/>
    </source>
</evidence>
<sequence length="157" mass="17173">MMGTKRVSDIVIHTVLLIFGVSLWVSAQGIEVGAAMGQGGDFMPKLCATIWVLLSALLLVTSLSEKKSEGQKSEGSVKGFFATLVLLFVYILLLKPVGFVITSILYMFVQMLLFVPKEQLNKKRIVSFAVISVILPILVNLLFVNVFSLILPTGILK</sequence>
<evidence type="ECO:0000256" key="1">
    <source>
        <dbReference type="SAM" id="Phobius"/>
    </source>
</evidence>
<keyword evidence="1" id="KW-0812">Transmembrane</keyword>
<dbReference type="Pfam" id="PF07331">
    <property type="entry name" value="TctB"/>
    <property type="match status" value="1"/>
</dbReference>
<proteinExistence type="predicted"/>
<dbReference type="RefSeq" id="WP_318065180.1">
    <property type="nucleotide sequence ID" value="NZ_JAWONS010000240.1"/>
</dbReference>
<comment type="caution">
    <text evidence="3">The sequence shown here is derived from an EMBL/GenBank/DDBJ whole genome shotgun (WGS) entry which is preliminary data.</text>
</comment>
<feature type="transmembrane region" description="Helical" evidence="1">
    <location>
        <begin position="42"/>
        <end position="63"/>
    </location>
</feature>
<gene>
    <name evidence="3" type="ORF">RZO55_15555</name>
</gene>
<dbReference type="Proteomes" id="UP001276854">
    <property type="component" value="Unassembled WGS sequence"/>
</dbReference>
<feature type="transmembrane region" description="Helical" evidence="1">
    <location>
        <begin position="12"/>
        <end position="30"/>
    </location>
</feature>
<feature type="transmembrane region" description="Helical" evidence="1">
    <location>
        <begin position="128"/>
        <end position="151"/>
    </location>
</feature>
<evidence type="ECO:0000259" key="2">
    <source>
        <dbReference type="Pfam" id="PF07331"/>
    </source>
</evidence>
<dbReference type="InterPro" id="IPR009936">
    <property type="entry name" value="DUF1468"/>
</dbReference>
<keyword evidence="1" id="KW-0472">Membrane</keyword>